<evidence type="ECO:0000256" key="1">
    <source>
        <dbReference type="SAM" id="MobiDB-lite"/>
    </source>
</evidence>
<feature type="compositionally biased region" description="Acidic residues" evidence="1">
    <location>
        <begin position="127"/>
        <end position="171"/>
    </location>
</feature>
<organism evidence="3 4">
    <name type="scientific">Tenebrio molitor</name>
    <name type="common">Yellow mealworm beetle</name>
    <dbReference type="NCBI Taxonomy" id="7067"/>
    <lineage>
        <taxon>Eukaryota</taxon>
        <taxon>Metazoa</taxon>
        <taxon>Ecdysozoa</taxon>
        <taxon>Arthropoda</taxon>
        <taxon>Hexapoda</taxon>
        <taxon>Insecta</taxon>
        <taxon>Pterygota</taxon>
        <taxon>Neoptera</taxon>
        <taxon>Endopterygota</taxon>
        <taxon>Coleoptera</taxon>
        <taxon>Polyphaga</taxon>
        <taxon>Cucujiformia</taxon>
        <taxon>Tenebrionidae</taxon>
        <taxon>Tenebrio</taxon>
    </lineage>
</organism>
<dbReference type="AlphaFoldDB" id="A0A8J6L9S2"/>
<reference evidence="3" key="1">
    <citation type="journal article" date="2020" name="J Insects Food Feed">
        <title>The yellow mealworm (Tenebrio molitor) genome: a resource for the emerging insects as food and feed industry.</title>
        <authorList>
            <person name="Eriksson T."/>
            <person name="Andere A."/>
            <person name="Kelstrup H."/>
            <person name="Emery V."/>
            <person name="Picard C."/>
        </authorList>
    </citation>
    <scope>NUCLEOTIDE SEQUENCE</scope>
    <source>
        <strain evidence="3">Stoneville</strain>
        <tissue evidence="3">Whole head</tissue>
    </source>
</reference>
<protein>
    <recommendedName>
        <fullName evidence="2">Retrotransposon gag domain-containing protein</fullName>
    </recommendedName>
</protein>
<feature type="compositionally biased region" description="Basic residues" evidence="1">
    <location>
        <begin position="222"/>
        <end position="234"/>
    </location>
</feature>
<reference evidence="3" key="2">
    <citation type="submission" date="2021-08" db="EMBL/GenBank/DDBJ databases">
        <authorList>
            <person name="Eriksson T."/>
        </authorList>
    </citation>
    <scope>NUCLEOTIDE SEQUENCE</scope>
    <source>
        <strain evidence="3">Stoneville</strain>
        <tissue evidence="3">Whole head</tissue>
    </source>
</reference>
<keyword evidence="4" id="KW-1185">Reference proteome</keyword>
<dbReference type="Pfam" id="PF03732">
    <property type="entry name" value="Retrotrans_gag"/>
    <property type="match status" value="1"/>
</dbReference>
<dbReference type="Proteomes" id="UP000719412">
    <property type="component" value="Unassembled WGS sequence"/>
</dbReference>
<sequence>MIENLGQIAFIADNIKKAPKKIIQVLHQIVFEQLGDRDNRKRLREFNGFKFGDSSPEHSAKIVYITANFGVADLVSVANILSIDYYGDIETLTERICSCLMDIDKLVKKKKTTKAKKMKTAEKKNCEDEEREDDEEEDDDEEDEDDEEESISEDDEDDDAFYDDTEEDNDEETNKKTPKTKALKKNVNDVKWRKKKREDKTQRKKRNKWGDSEEETEDEQKIRRRVKNANRKQKKTAERRQNYEESESECEESPVRRERRRHVRGEFTPRFSMSSRDIDDALQKFSGDDGYTIAKFIEDFEETAEIMEWTSIEKFVYGKKSLSGTARLFLRSEHGVRSWKILKKRLLEEFGKHTNSAEIHKKLSSRKKKSDETFQQYLFSMKEIASQGDVEESALIDYVVQGIPDEETNKSILYGAKTKKKEEPK</sequence>
<evidence type="ECO:0000259" key="2">
    <source>
        <dbReference type="Pfam" id="PF03732"/>
    </source>
</evidence>
<name>A0A8J6L9S2_TENMO</name>
<feature type="region of interest" description="Disordered" evidence="1">
    <location>
        <begin position="117"/>
        <end position="261"/>
    </location>
</feature>
<feature type="domain" description="Retrotransposon gag" evidence="2">
    <location>
        <begin position="331"/>
        <end position="403"/>
    </location>
</feature>
<feature type="compositionally biased region" description="Basic residues" evidence="1">
    <location>
        <begin position="192"/>
        <end position="207"/>
    </location>
</feature>
<evidence type="ECO:0000313" key="4">
    <source>
        <dbReference type="Proteomes" id="UP000719412"/>
    </source>
</evidence>
<dbReference type="EMBL" id="JABDTM020026225">
    <property type="protein sequence ID" value="KAH0812197.1"/>
    <property type="molecule type" value="Genomic_DNA"/>
</dbReference>
<comment type="caution">
    <text evidence="3">The sequence shown here is derived from an EMBL/GenBank/DDBJ whole genome shotgun (WGS) entry which is preliminary data.</text>
</comment>
<evidence type="ECO:0000313" key="3">
    <source>
        <dbReference type="EMBL" id="KAH0812197.1"/>
    </source>
</evidence>
<accession>A0A8J6L9S2</accession>
<proteinExistence type="predicted"/>
<dbReference type="InterPro" id="IPR005162">
    <property type="entry name" value="Retrotrans_gag_dom"/>
</dbReference>
<gene>
    <name evidence="3" type="ORF">GEV33_010594</name>
</gene>